<dbReference type="Proteomes" id="UP000237347">
    <property type="component" value="Unassembled WGS sequence"/>
</dbReference>
<keyword evidence="5" id="KW-0539">Nucleus</keyword>
<evidence type="ECO:0000256" key="1">
    <source>
        <dbReference type="ARBA" id="ARBA00004123"/>
    </source>
</evidence>
<evidence type="ECO:0000259" key="7">
    <source>
        <dbReference type="PROSITE" id="PS50811"/>
    </source>
</evidence>
<feature type="compositionally biased region" description="Basic and acidic residues" evidence="6">
    <location>
        <begin position="35"/>
        <end position="48"/>
    </location>
</feature>
<dbReference type="InterPro" id="IPR044810">
    <property type="entry name" value="WRKY_plant"/>
</dbReference>
<comment type="caution">
    <text evidence="8">The sequence shown here is derived from an EMBL/GenBank/DDBJ whole genome shotgun (WGS) entry which is preliminary data.</text>
</comment>
<keyword evidence="9" id="KW-1185">Reference proteome</keyword>
<feature type="region of interest" description="Disordered" evidence="6">
    <location>
        <begin position="484"/>
        <end position="526"/>
    </location>
</feature>
<dbReference type="InterPro" id="IPR036576">
    <property type="entry name" value="WRKY_dom_sf"/>
</dbReference>
<name>A0AAW0LF16_QUESU</name>
<feature type="compositionally biased region" description="Polar residues" evidence="6">
    <location>
        <begin position="484"/>
        <end position="495"/>
    </location>
</feature>
<dbReference type="AlphaFoldDB" id="A0AAW0LF16"/>
<feature type="region of interest" description="Disordered" evidence="6">
    <location>
        <begin position="1"/>
        <end position="67"/>
    </location>
</feature>
<evidence type="ECO:0000256" key="3">
    <source>
        <dbReference type="ARBA" id="ARBA00023125"/>
    </source>
</evidence>
<comment type="subcellular location">
    <subcellularLocation>
        <location evidence="1">Nucleus</location>
    </subcellularLocation>
</comment>
<dbReference type="GO" id="GO:0043565">
    <property type="term" value="F:sequence-specific DNA binding"/>
    <property type="evidence" value="ECO:0007669"/>
    <property type="project" value="InterPro"/>
</dbReference>
<sequence length="526" mass="57955">MEIDLSLNIDAKEEEIEEEEKGGVDEEEEEEDEEKEQKNYQEHVHDAEEAAEATAGEVDDDNDDDDASVVEVSLQQSMKTEELCVLQMKMNRMKEENKVLRKVVEQTMKEYCDLQMKFAAIQQDNQKKDPQIFLSLPGNYGNASQEQKAVPKILDITNQPSSVSHKNGIGIRESELGLSLRLHNTDAHEDHEPVEIKDKEEANKKQELARFAPSVQNKQQRPGDLGGFTGHVASPANRKARVSVRARCEAATMNDGCQWRKYGQKIAKGNPCPRAYYRCTVAPGCPVRKQVQRCLEDMSILITTYEGNHNHPLPVGATAMASTASPSASFVLVDSSSPSDGTSCVTQASLPCHMMNPSSHHPSNIRSMINPNDPSKGNIVLDLTNNPYEQAHHQLIPMASPSSYSSQPHLHQQGFNWMNGKPSYHHSINIGNSLTNNNLFASPSDKGWKAEEDKKSLAENVTAIASDPKFRVAVAAAISSLINKENHNSTTQPMGTSFGPRDIGESSSSASNNWVLESLSGNGKPL</sequence>
<dbReference type="FunFam" id="2.20.25.80:FF:000002">
    <property type="entry name" value="probable WRKY transcription factor 31"/>
    <property type="match status" value="1"/>
</dbReference>
<reference evidence="8 9" key="1">
    <citation type="journal article" date="2018" name="Sci. Data">
        <title>The draft genome sequence of cork oak.</title>
        <authorList>
            <person name="Ramos A.M."/>
            <person name="Usie A."/>
            <person name="Barbosa P."/>
            <person name="Barros P.M."/>
            <person name="Capote T."/>
            <person name="Chaves I."/>
            <person name="Simoes F."/>
            <person name="Abreu I."/>
            <person name="Carrasquinho I."/>
            <person name="Faro C."/>
            <person name="Guimaraes J.B."/>
            <person name="Mendonca D."/>
            <person name="Nobrega F."/>
            <person name="Rodrigues L."/>
            <person name="Saibo N.J.M."/>
            <person name="Varela M.C."/>
            <person name="Egas C."/>
            <person name="Matos J."/>
            <person name="Miguel C.M."/>
            <person name="Oliveira M.M."/>
            <person name="Ricardo C.P."/>
            <person name="Goncalves S."/>
        </authorList>
    </citation>
    <scope>NUCLEOTIDE SEQUENCE [LARGE SCALE GENOMIC DNA]</scope>
    <source>
        <strain evidence="9">cv. HL8</strain>
    </source>
</reference>
<organism evidence="8 9">
    <name type="scientific">Quercus suber</name>
    <name type="common">Cork oak</name>
    <dbReference type="NCBI Taxonomy" id="58331"/>
    <lineage>
        <taxon>Eukaryota</taxon>
        <taxon>Viridiplantae</taxon>
        <taxon>Streptophyta</taxon>
        <taxon>Embryophyta</taxon>
        <taxon>Tracheophyta</taxon>
        <taxon>Spermatophyta</taxon>
        <taxon>Magnoliopsida</taxon>
        <taxon>eudicotyledons</taxon>
        <taxon>Gunneridae</taxon>
        <taxon>Pentapetalae</taxon>
        <taxon>rosids</taxon>
        <taxon>fabids</taxon>
        <taxon>Fagales</taxon>
        <taxon>Fagaceae</taxon>
        <taxon>Quercus</taxon>
    </lineage>
</organism>
<feature type="region of interest" description="Disordered" evidence="6">
    <location>
        <begin position="212"/>
        <end position="240"/>
    </location>
</feature>
<dbReference type="PROSITE" id="PS50811">
    <property type="entry name" value="WRKY"/>
    <property type="match status" value="1"/>
</dbReference>
<dbReference type="SUPFAM" id="SSF118290">
    <property type="entry name" value="WRKY DNA-binding domain"/>
    <property type="match status" value="1"/>
</dbReference>
<keyword evidence="4" id="KW-0804">Transcription</keyword>
<feature type="compositionally biased region" description="Polar residues" evidence="6">
    <location>
        <begin position="505"/>
        <end position="526"/>
    </location>
</feature>
<feature type="compositionally biased region" description="Acidic residues" evidence="6">
    <location>
        <begin position="57"/>
        <end position="67"/>
    </location>
</feature>
<evidence type="ECO:0000256" key="2">
    <source>
        <dbReference type="ARBA" id="ARBA00023015"/>
    </source>
</evidence>
<keyword evidence="2" id="KW-0805">Transcription regulation</keyword>
<proteinExistence type="predicted"/>
<evidence type="ECO:0000256" key="5">
    <source>
        <dbReference type="ARBA" id="ARBA00023242"/>
    </source>
</evidence>
<dbReference type="InterPro" id="IPR003657">
    <property type="entry name" value="WRKY_dom"/>
</dbReference>
<dbReference type="Gene3D" id="2.20.25.80">
    <property type="entry name" value="WRKY domain"/>
    <property type="match status" value="1"/>
</dbReference>
<dbReference type="SMART" id="SM00774">
    <property type="entry name" value="WRKY"/>
    <property type="match status" value="1"/>
</dbReference>
<accession>A0AAW0LF16</accession>
<gene>
    <name evidence="8" type="primary">WRKY9_0</name>
    <name evidence="8" type="ORF">CFP56_001621</name>
</gene>
<evidence type="ECO:0000313" key="8">
    <source>
        <dbReference type="EMBL" id="KAK7850074.1"/>
    </source>
</evidence>
<evidence type="ECO:0000313" key="9">
    <source>
        <dbReference type="Proteomes" id="UP000237347"/>
    </source>
</evidence>
<dbReference type="Pfam" id="PF03106">
    <property type="entry name" value="WRKY"/>
    <property type="match status" value="1"/>
</dbReference>
<dbReference type="PANTHER" id="PTHR31429">
    <property type="entry name" value="WRKY TRANSCRIPTION FACTOR 36-RELATED"/>
    <property type="match status" value="1"/>
</dbReference>
<dbReference type="GO" id="GO:0003700">
    <property type="term" value="F:DNA-binding transcription factor activity"/>
    <property type="evidence" value="ECO:0007669"/>
    <property type="project" value="InterPro"/>
</dbReference>
<feature type="domain" description="WRKY" evidence="7">
    <location>
        <begin position="248"/>
        <end position="314"/>
    </location>
</feature>
<keyword evidence="3" id="KW-0238">DNA-binding</keyword>
<feature type="compositionally biased region" description="Acidic residues" evidence="6">
    <location>
        <begin position="12"/>
        <end position="34"/>
    </location>
</feature>
<evidence type="ECO:0000256" key="6">
    <source>
        <dbReference type="SAM" id="MobiDB-lite"/>
    </source>
</evidence>
<dbReference type="GO" id="GO:0005634">
    <property type="term" value="C:nucleus"/>
    <property type="evidence" value="ECO:0007669"/>
    <property type="project" value="UniProtKB-SubCell"/>
</dbReference>
<protein>
    <submittedName>
        <fullName evidence="8">Wrky transcription factor 9</fullName>
    </submittedName>
</protein>
<dbReference type="PANTHER" id="PTHR31429:SF54">
    <property type="entry name" value="WRKY TRANSCRIPTION FACTOR 9-RELATED"/>
    <property type="match status" value="1"/>
</dbReference>
<evidence type="ECO:0000256" key="4">
    <source>
        <dbReference type="ARBA" id="ARBA00023163"/>
    </source>
</evidence>
<dbReference type="EMBL" id="PKMF04000105">
    <property type="protein sequence ID" value="KAK7850074.1"/>
    <property type="molecule type" value="Genomic_DNA"/>
</dbReference>